<dbReference type="EnsemblMetazoa" id="LLOJ001516-RA">
    <property type="protein sequence ID" value="LLOJ001516-PA"/>
    <property type="gene ID" value="LLOJ001516"/>
</dbReference>
<evidence type="ECO:0000313" key="2">
    <source>
        <dbReference type="EnsemblMetazoa" id="LLOJ001516-PA"/>
    </source>
</evidence>
<accession>A0A1B0GHK2</accession>
<evidence type="ECO:0000256" key="1">
    <source>
        <dbReference type="SAM" id="Phobius"/>
    </source>
</evidence>
<protein>
    <submittedName>
        <fullName evidence="2">Uncharacterized protein</fullName>
    </submittedName>
</protein>
<keyword evidence="1" id="KW-0472">Membrane</keyword>
<keyword evidence="3" id="KW-1185">Reference proteome</keyword>
<keyword evidence="1" id="KW-0812">Transmembrane</keyword>
<dbReference type="VEuPathDB" id="VectorBase:LLONM1_006137"/>
<sequence length="59" mass="6820">MERQSAAENSVENQRTSVLSSLYSVLFILSSLLVGFAAFRNTLTWQEMRKIFGFRSYHT</sequence>
<name>A0A1B0GHK2_LUTLO</name>
<keyword evidence="1" id="KW-1133">Transmembrane helix</keyword>
<dbReference type="VEuPathDB" id="VectorBase:LLOJ001516"/>
<dbReference type="Proteomes" id="UP000092461">
    <property type="component" value="Unassembled WGS sequence"/>
</dbReference>
<organism evidence="2 3">
    <name type="scientific">Lutzomyia longipalpis</name>
    <name type="common">Sand fly</name>
    <dbReference type="NCBI Taxonomy" id="7200"/>
    <lineage>
        <taxon>Eukaryota</taxon>
        <taxon>Metazoa</taxon>
        <taxon>Ecdysozoa</taxon>
        <taxon>Arthropoda</taxon>
        <taxon>Hexapoda</taxon>
        <taxon>Insecta</taxon>
        <taxon>Pterygota</taxon>
        <taxon>Neoptera</taxon>
        <taxon>Endopterygota</taxon>
        <taxon>Diptera</taxon>
        <taxon>Nematocera</taxon>
        <taxon>Psychodoidea</taxon>
        <taxon>Psychodidae</taxon>
        <taxon>Lutzomyia</taxon>
        <taxon>Lutzomyia</taxon>
    </lineage>
</organism>
<feature type="transmembrane region" description="Helical" evidence="1">
    <location>
        <begin position="20"/>
        <end position="39"/>
    </location>
</feature>
<dbReference type="EMBL" id="AJWK01005259">
    <property type="status" value="NOT_ANNOTATED_CDS"/>
    <property type="molecule type" value="Genomic_DNA"/>
</dbReference>
<proteinExistence type="predicted"/>
<reference evidence="2" key="1">
    <citation type="submission" date="2020-05" db="UniProtKB">
        <authorList>
            <consortium name="EnsemblMetazoa"/>
        </authorList>
    </citation>
    <scope>IDENTIFICATION</scope>
    <source>
        <strain evidence="2">Jacobina</strain>
    </source>
</reference>
<dbReference type="AlphaFoldDB" id="A0A1B0GHK2"/>
<evidence type="ECO:0000313" key="3">
    <source>
        <dbReference type="Proteomes" id="UP000092461"/>
    </source>
</evidence>